<dbReference type="EMBL" id="LUFC02000068">
    <property type="protein sequence ID" value="KAF4502556.1"/>
    <property type="molecule type" value="Genomic_DNA"/>
</dbReference>
<protein>
    <recommendedName>
        <fullName evidence="3">Methyltransferase</fullName>
    </recommendedName>
</protein>
<gene>
    <name evidence="1" type="ORF">FAGAP_1197</name>
</gene>
<proteinExistence type="predicted"/>
<sequence>MAQAANEHEGPLQADDAASLSHDSALVPSLESGSYLASLNSSVLNYKYENGRRYHAFREGAYLVPNDDEEQDRMDLGHHIYRLVLGGDLFLAPISNKVKRVLDLGTGTGIWAMDFA</sequence>
<evidence type="ECO:0008006" key="3">
    <source>
        <dbReference type="Google" id="ProtNLM"/>
    </source>
</evidence>
<dbReference type="InterPro" id="IPR029063">
    <property type="entry name" value="SAM-dependent_MTases_sf"/>
</dbReference>
<evidence type="ECO:0000313" key="1">
    <source>
        <dbReference type="EMBL" id="KAF4502556.1"/>
    </source>
</evidence>
<evidence type="ECO:0000313" key="2">
    <source>
        <dbReference type="Proteomes" id="UP000737391"/>
    </source>
</evidence>
<feature type="non-terminal residue" evidence="1">
    <location>
        <position position="1"/>
    </location>
</feature>
<dbReference type="Proteomes" id="UP000737391">
    <property type="component" value="Unassembled WGS sequence"/>
</dbReference>
<reference evidence="1" key="1">
    <citation type="submission" date="2020-01" db="EMBL/GenBank/DDBJ databases">
        <title>Identification and distribution of gene clusters putatively required for synthesis of sphingolipid metabolism inhibitors in phylogenetically diverse species of the filamentous fungus Fusarium.</title>
        <authorList>
            <person name="Kim H.-S."/>
            <person name="Busman M."/>
            <person name="Brown D.W."/>
            <person name="Divon H."/>
            <person name="Uhlig S."/>
            <person name="Proctor R.H."/>
        </authorList>
    </citation>
    <scope>NUCLEOTIDE SEQUENCE</scope>
    <source>
        <strain evidence="1">NRRL 31653</strain>
    </source>
</reference>
<keyword evidence="2" id="KW-1185">Reference proteome</keyword>
<dbReference type="SUPFAM" id="SSF53335">
    <property type="entry name" value="S-adenosyl-L-methionine-dependent methyltransferases"/>
    <property type="match status" value="1"/>
</dbReference>
<accession>A0A9P5BHV2</accession>
<comment type="caution">
    <text evidence="1">The sequence shown here is derived from an EMBL/GenBank/DDBJ whole genome shotgun (WGS) entry which is preliminary data.</text>
</comment>
<dbReference type="AlphaFoldDB" id="A0A9P5BHV2"/>
<organism evidence="1 2">
    <name type="scientific">Fusarium agapanthi</name>
    <dbReference type="NCBI Taxonomy" id="1803897"/>
    <lineage>
        <taxon>Eukaryota</taxon>
        <taxon>Fungi</taxon>
        <taxon>Dikarya</taxon>
        <taxon>Ascomycota</taxon>
        <taxon>Pezizomycotina</taxon>
        <taxon>Sordariomycetes</taxon>
        <taxon>Hypocreomycetidae</taxon>
        <taxon>Hypocreales</taxon>
        <taxon>Nectriaceae</taxon>
        <taxon>Fusarium</taxon>
        <taxon>Fusarium fujikuroi species complex</taxon>
    </lineage>
</organism>
<dbReference type="OrthoDB" id="2013972at2759"/>
<name>A0A9P5BHV2_9HYPO</name>